<dbReference type="SMART" id="SM00382">
    <property type="entry name" value="AAA"/>
    <property type="match status" value="2"/>
</dbReference>
<feature type="domain" description="ABC transporter" evidence="11">
    <location>
        <begin position="344"/>
        <end position="581"/>
    </location>
</feature>
<sequence length="658" mass="70445">MVGNTEDGGPVVRLDDVVFAYDQKLDLSKYDFAMGNAESVPDPDAREGPVLRGVDLEIPMGAFTVVMGASGGGKSTLLRTLNAIIPDFMSGSFAGDVTVLGRDTTEARVSEMAEVVGMVLQDYESQLFGTNATAEVAFGPENLAVPPDEISDRIEHALELVGLANLDRRRSPDTLSGGQKQRLVIAGVVANQPRLLLLDEPTSDLDPAGSRDTLQVIRSLAAENDGTNDWAGPENVVMVSHNVEEALLADRIVLLRDGQVYRHGPTKEVFTDVEALHASRVAVPPVVETFDRLGWPADDLPLTIDDAARYVAKYDLDWMPPGVQDEQPPGAPAGTGESPGDPIFEFADLVYEYDTDQGTVRAVDGVDLTVSEGEAVAIVGHNGSGKTTLAKHFNGLLAPDAGSATWRGRDVASLPMAEVGRSIGYVFQNPDHQIFADTVREEVTFGPENFGLEGEELEQRVTTAIETVELDGLEEADPFTLSKGQRQRVALASILATEPDVIVFDEPTTGLDATQQRQFMDLVARLNREEGMTVVMVTHNMNTVVRYASRTVVMDDGRKVADRPTRELFADEGALEQWQLKPPQPVALSNRLAADAGTDGALPALSVDEVVSGLGGDGVFDNTDARATTNEGESGSGEKEESPATSGTDPMSDGSDDR</sequence>
<evidence type="ECO:0000259" key="11">
    <source>
        <dbReference type="PROSITE" id="PS50893"/>
    </source>
</evidence>
<dbReference type="Pfam" id="PF00005">
    <property type="entry name" value="ABC_tran"/>
    <property type="match status" value="2"/>
</dbReference>
<evidence type="ECO:0000256" key="10">
    <source>
        <dbReference type="SAM" id="MobiDB-lite"/>
    </source>
</evidence>
<dbReference type="OrthoDB" id="35850at2157"/>
<keyword evidence="6" id="KW-0067">ATP-binding</keyword>
<dbReference type="InterPro" id="IPR017871">
    <property type="entry name" value="ABC_transporter-like_CS"/>
</dbReference>
<dbReference type="InterPro" id="IPR003593">
    <property type="entry name" value="AAA+_ATPase"/>
</dbReference>
<feature type="region of interest" description="Disordered" evidence="10">
    <location>
        <begin position="614"/>
        <end position="658"/>
    </location>
</feature>
<evidence type="ECO:0000256" key="6">
    <source>
        <dbReference type="ARBA" id="ARBA00022840"/>
    </source>
</evidence>
<keyword evidence="8" id="KW-0472">Membrane</keyword>
<dbReference type="SUPFAM" id="SSF52540">
    <property type="entry name" value="P-loop containing nucleoside triphosphate hydrolases"/>
    <property type="match status" value="2"/>
</dbReference>
<feature type="domain" description="ABC transporter" evidence="11">
    <location>
        <begin position="12"/>
        <end position="282"/>
    </location>
</feature>
<dbReference type="PATRIC" id="fig|1227455.4.peg.2774"/>
<dbReference type="Gene3D" id="3.40.50.300">
    <property type="entry name" value="P-loop containing nucleotide triphosphate hydrolases"/>
    <property type="match status" value="2"/>
</dbReference>
<dbReference type="RefSeq" id="WP_006078581.1">
    <property type="nucleotide sequence ID" value="NZ_AOMD01000029.1"/>
</dbReference>
<dbReference type="PROSITE" id="PS50893">
    <property type="entry name" value="ABC_TRANSPORTER_2"/>
    <property type="match status" value="2"/>
</dbReference>
<dbReference type="EMBL" id="AOMD01000029">
    <property type="protein sequence ID" value="EMA43600.1"/>
    <property type="molecule type" value="Genomic_DNA"/>
</dbReference>
<dbReference type="NCBIfam" id="NF010167">
    <property type="entry name" value="PRK13648.1"/>
    <property type="match status" value="2"/>
</dbReference>
<comment type="subcellular location">
    <subcellularLocation>
        <location evidence="1">Cell membrane</location>
    </subcellularLocation>
</comment>
<dbReference type="GO" id="GO:0016887">
    <property type="term" value="F:ATP hydrolysis activity"/>
    <property type="evidence" value="ECO:0007669"/>
    <property type="project" value="InterPro"/>
</dbReference>
<evidence type="ECO:0000256" key="4">
    <source>
        <dbReference type="ARBA" id="ARBA00022475"/>
    </source>
</evidence>
<reference evidence="12 13" key="1">
    <citation type="journal article" date="2014" name="PLoS Genet.">
        <title>Phylogenetically driven sequencing of extremely halophilic archaea reveals strategies for static and dynamic osmo-response.</title>
        <authorList>
            <person name="Becker E.A."/>
            <person name="Seitzer P.M."/>
            <person name="Tritt A."/>
            <person name="Larsen D."/>
            <person name="Krusor M."/>
            <person name="Yao A.I."/>
            <person name="Wu D."/>
            <person name="Madern D."/>
            <person name="Eisen J.A."/>
            <person name="Darling A.E."/>
            <person name="Facciotti M.T."/>
        </authorList>
    </citation>
    <scope>NUCLEOTIDE SEQUENCE [LARGE SCALE GENOMIC DNA]</scope>
    <source>
        <strain evidence="12 13">DSM 5350</strain>
    </source>
</reference>
<accession>M0MGR3</accession>
<evidence type="ECO:0000256" key="2">
    <source>
        <dbReference type="ARBA" id="ARBA00005417"/>
    </source>
</evidence>
<dbReference type="GO" id="GO:0043190">
    <property type="term" value="C:ATP-binding cassette (ABC) transporter complex"/>
    <property type="evidence" value="ECO:0007669"/>
    <property type="project" value="TreeGrafter"/>
</dbReference>
<keyword evidence="3" id="KW-0813">Transport</keyword>
<dbReference type="STRING" id="1227455.C449_13612"/>
<protein>
    <submittedName>
        <fullName evidence="12">ABC transporter</fullName>
    </submittedName>
</protein>
<keyword evidence="7" id="KW-1278">Translocase</keyword>
<dbReference type="PROSITE" id="PS00211">
    <property type="entry name" value="ABC_TRANSPORTER_1"/>
    <property type="match status" value="2"/>
</dbReference>
<keyword evidence="13" id="KW-1185">Reference proteome</keyword>
<dbReference type="GO" id="GO:0005524">
    <property type="term" value="F:ATP binding"/>
    <property type="evidence" value="ECO:0007669"/>
    <property type="project" value="UniProtKB-KW"/>
</dbReference>
<evidence type="ECO:0000256" key="8">
    <source>
        <dbReference type="ARBA" id="ARBA00023136"/>
    </source>
</evidence>
<dbReference type="FunFam" id="3.40.50.300:FF:000224">
    <property type="entry name" value="Energy-coupling factor transporter ATP-binding protein EcfA"/>
    <property type="match status" value="1"/>
</dbReference>
<dbReference type="Proteomes" id="UP000011669">
    <property type="component" value="Unassembled WGS sequence"/>
</dbReference>
<evidence type="ECO:0000313" key="12">
    <source>
        <dbReference type="EMBL" id="EMA43600.1"/>
    </source>
</evidence>
<organism evidence="12 13">
    <name type="scientific">Halococcus saccharolyticus DSM 5350</name>
    <dbReference type="NCBI Taxonomy" id="1227455"/>
    <lineage>
        <taxon>Archaea</taxon>
        <taxon>Methanobacteriati</taxon>
        <taxon>Methanobacteriota</taxon>
        <taxon>Stenosarchaea group</taxon>
        <taxon>Halobacteria</taxon>
        <taxon>Halobacteriales</taxon>
        <taxon>Halococcaceae</taxon>
        <taxon>Halococcus</taxon>
    </lineage>
</organism>
<dbReference type="InterPro" id="IPR027417">
    <property type="entry name" value="P-loop_NTPase"/>
</dbReference>
<comment type="caution">
    <text evidence="12">The sequence shown here is derived from an EMBL/GenBank/DDBJ whole genome shotgun (WGS) entry which is preliminary data.</text>
</comment>
<keyword evidence="4" id="KW-1003">Cell membrane</keyword>
<dbReference type="PANTHER" id="PTHR43553:SF21">
    <property type="entry name" value="ABC TRANSPORTER ATP-BINDING PROTEIN MA_1418-RELATED"/>
    <property type="match status" value="1"/>
</dbReference>
<comment type="similarity">
    <text evidence="2">Belongs to the ABC transporter superfamily.</text>
</comment>
<evidence type="ECO:0000256" key="1">
    <source>
        <dbReference type="ARBA" id="ARBA00004236"/>
    </source>
</evidence>
<dbReference type="GO" id="GO:0042626">
    <property type="term" value="F:ATPase-coupled transmembrane transporter activity"/>
    <property type="evidence" value="ECO:0007669"/>
    <property type="project" value="TreeGrafter"/>
</dbReference>
<dbReference type="InterPro" id="IPR003439">
    <property type="entry name" value="ABC_transporter-like_ATP-bd"/>
</dbReference>
<dbReference type="CDD" id="cd03225">
    <property type="entry name" value="ABC_cobalt_CbiO_domain1"/>
    <property type="match status" value="2"/>
</dbReference>
<dbReference type="PANTHER" id="PTHR43553">
    <property type="entry name" value="HEAVY METAL TRANSPORTER"/>
    <property type="match status" value="1"/>
</dbReference>
<evidence type="ECO:0000256" key="7">
    <source>
        <dbReference type="ARBA" id="ARBA00022967"/>
    </source>
</evidence>
<evidence type="ECO:0000256" key="3">
    <source>
        <dbReference type="ARBA" id="ARBA00022448"/>
    </source>
</evidence>
<name>M0MGR3_9EURY</name>
<comment type="function">
    <text evidence="9">Probably part of an ABC transporter complex. Responsible for energy coupling to the transport system.</text>
</comment>
<evidence type="ECO:0000256" key="5">
    <source>
        <dbReference type="ARBA" id="ARBA00022741"/>
    </source>
</evidence>
<gene>
    <name evidence="12" type="ORF">C449_13612</name>
</gene>
<dbReference type="InParanoid" id="M0MGR3"/>
<dbReference type="InterPro" id="IPR015856">
    <property type="entry name" value="ABC_transpr_CbiO/EcfA_su"/>
</dbReference>
<evidence type="ECO:0000313" key="13">
    <source>
        <dbReference type="Proteomes" id="UP000011669"/>
    </source>
</evidence>
<evidence type="ECO:0000256" key="9">
    <source>
        <dbReference type="ARBA" id="ARBA00025157"/>
    </source>
</evidence>
<proteinExistence type="inferred from homology"/>
<dbReference type="InterPro" id="IPR050095">
    <property type="entry name" value="ECF_ABC_transporter_ATP-bd"/>
</dbReference>
<keyword evidence="5" id="KW-0547">Nucleotide-binding</keyword>
<dbReference type="AlphaFoldDB" id="M0MGR3"/>